<evidence type="ECO:0000256" key="1">
    <source>
        <dbReference type="SAM" id="MobiDB-lite"/>
    </source>
</evidence>
<accession>A0A3B4FAI0</accession>
<feature type="region of interest" description="Disordered" evidence="1">
    <location>
        <begin position="43"/>
        <end position="70"/>
    </location>
</feature>
<organism evidence="2">
    <name type="scientific">Pundamilia nyererei</name>
    <dbReference type="NCBI Taxonomy" id="303518"/>
    <lineage>
        <taxon>Eukaryota</taxon>
        <taxon>Metazoa</taxon>
        <taxon>Chordata</taxon>
        <taxon>Craniata</taxon>
        <taxon>Vertebrata</taxon>
        <taxon>Euteleostomi</taxon>
        <taxon>Actinopterygii</taxon>
        <taxon>Neopterygii</taxon>
        <taxon>Teleostei</taxon>
        <taxon>Neoteleostei</taxon>
        <taxon>Acanthomorphata</taxon>
        <taxon>Ovalentaria</taxon>
        <taxon>Cichlomorphae</taxon>
        <taxon>Cichliformes</taxon>
        <taxon>Cichlidae</taxon>
        <taxon>African cichlids</taxon>
        <taxon>Pseudocrenilabrinae</taxon>
        <taxon>Haplochromini</taxon>
        <taxon>Pundamilia</taxon>
    </lineage>
</organism>
<evidence type="ECO:0000313" key="2">
    <source>
        <dbReference type="Ensembl" id="ENSPNYP00000006216.1"/>
    </source>
</evidence>
<proteinExistence type="predicted"/>
<dbReference type="AlphaFoldDB" id="A0A3B4FAI0"/>
<name>A0A3B4FAI0_9CICH</name>
<dbReference type="Ensembl" id="ENSPNYT00000006375.1">
    <property type="protein sequence ID" value="ENSPNYP00000006216.1"/>
    <property type="gene ID" value="ENSPNYG00000004793.1"/>
</dbReference>
<sequence length="70" mass="8060">LRSKESMIVREAFFTSHKSGKDYKSILNKYEVHHSTVRTFNHNGHLSKFTPKSGHAMLRETTKNSRGLTV</sequence>
<reference evidence="2" key="1">
    <citation type="submission" date="2023-09" db="UniProtKB">
        <authorList>
            <consortium name="Ensembl"/>
        </authorList>
    </citation>
    <scope>IDENTIFICATION</scope>
</reference>
<protein>
    <submittedName>
        <fullName evidence="2">Uncharacterized protein</fullName>
    </submittedName>
</protein>